<keyword evidence="3" id="KW-1185">Reference proteome</keyword>
<dbReference type="RefSeq" id="WP_016204949.1">
    <property type="nucleotide sequence ID" value="NZ_JAPWCI010000058.1"/>
</dbReference>
<evidence type="ECO:0000259" key="1">
    <source>
        <dbReference type="Pfam" id="PF06527"/>
    </source>
</evidence>
<dbReference type="Proteomes" id="UP000036045">
    <property type="component" value="Unassembled WGS sequence"/>
</dbReference>
<feature type="domain" description="TniQ" evidence="1">
    <location>
        <begin position="5"/>
        <end position="137"/>
    </location>
</feature>
<dbReference type="AlphaFoldDB" id="A0A0J1II69"/>
<proteinExistence type="predicted"/>
<dbReference type="InterPro" id="IPR009492">
    <property type="entry name" value="TniQ"/>
</dbReference>
<accession>A0A0J1II69</accession>
<name>A0A0J1II69_NIACI</name>
<dbReference type="OrthoDB" id="2533483at2"/>
<gene>
    <name evidence="2" type="ORF">ABW02_15705</name>
</gene>
<evidence type="ECO:0000313" key="3">
    <source>
        <dbReference type="Proteomes" id="UP000036045"/>
    </source>
</evidence>
<comment type="caution">
    <text evidence="2">The sequence shown here is derived from an EMBL/GenBank/DDBJ whole genome shotgun (WGS) entry which is preliminary data.</text>
</comment>
<dbReference type="EMBL" id="LDPH01000015">
    <property type="protein sequence ID" value="KLV25606.1"/>
    <property type="molecule type" value="Genomic_DNA"/>
</dbReference>
<protein>
    <recommendedName>
        <fullName evidence="1">TniQ domain-containing protein</fullName>
    </recommendedName>
</protein>
<evidence type="ECO:0000313" key="2">
    <source>
        <dbReference type="EMBL" id="KLV25606.1"/>
    </source>
</evidence>
<dbReference type="PATRIC" id="fig|1397.4.peg.1329"/>
<dbReference type="Pfam" id="PF06527">
    <property type="entry name" value="TniQ"/>
    <property type="match status" value="1"/>
</dbReference>
<reference evidence="2 3" key="1">
    <citation type="submission" date="2015-05" db="EMBL/GenBank/DDBJ databases">
        <title>Whole genome sequence and identification of bacterial endophytes from Costus igneus.</title>
        <authorList>
            <person name="Lee Y.P."/>
            <person name="Gan H.M."/>
            <person name="Eng W."/>
            <person name="Wheatley M.S."/>
            <person name="Caraballo A."/>
            <person name="Polter S."/>
            <person name="Savka M.A."/>
            <person name="Hudson A.O."/>
        </authorList>
    </citation>
    <scope>NUCLEOTIDE SEQUENCE [LARGE SCALE GENOMIC DNA]</scope>
    <source>
        <strain evidence="2 3">RIT379</strain>
    </source>
</reference>
<organism evidence="2 3">
    <name type="scientific">Niallia circulans</name>
    <name type="common">Bacillus circulans</name>
    <dbReference type="NCBI Taxonomy" id="1397"/>
    <lineage>
        <taxon>Bacteria</taxon>
        <taxon>Bacillati</taxon>
        <taxon>Bacillota</taxon>
        <taxon>Bacilli</taxon>
        <taxon>Bacillales</taxon>
        <taxon>Bacillaceae</taxon>
        <taxon>Niallia</taxon>
    </lineage>
</organism>
<sequence>MLLFYLKPKNNESLTGFFYRTAKENLMDNIKWINDHFSVFTGYQPNVNLMNWGEQNHIKDTSNFLRIEYQLANSMTFTYLLEFHGLRVDYTKNTIKCPWFSYQTTKVCPVCLIEEPIHRLDWSFTYSFICRKHKLFLIDKCMYCSRDINIKTVISDKCVCGMPLSSAKPKNVTLSLLFNYQQEVDKFFSHDKTVNINDWISNSSTFYYALEFLATWIPQTINIDEIITLDGFKYSGNAVVNSRLKKSKTLIQSCPLYIHAYILLRDWPKQFYTFIRLMKNKNNLNSFRLFCNAVNKLIGTNLEPLHTEFMNYILKNQLPNSYPNQFISIKKACEITKLKEDTIKRSDYFQLFMCNFKEMEFFFVKKIEIEKWLSLYKESISKEHLRNTWRTSPKVTFNILSNNVLWPAINIQTGSVMQWQIPIGKLEEITLRLQQRTTLIIGPKIILNKAFQWVGVHYSFVVIKAMLAGCLPFELDKKVLGNSLVSKRVLFKIVRNIVVKLAKQSGVLSQKDVAFLFGVKKKDIEYWICTNRLKTNSSGAITNDSFTKFESKYFTTFQISMIKSISTKRILKKYNKGKLIAVSGPELNDGKRLLFLKSVINII</sequence>